<sequence length="213" mass="22796">MILTVSAISITPSPHPFCGVPSFPFVLRTISPLLPRAALSFLLGCLPWGGGWAGSIPHVKKKVLTVDMPLVVVVVGGGPLSAPWSAPPGGMHTRQNTGLPPPFCPYNHNVACPVHEQEGGSQPGRRESRTKKGTGCDGGGVTEFNVQRRRIRRCSPSAEELHSQNPLPRLRPPARDRTRETVATPNAVRPWCVSCRVVLPSPPRMFPVASGSA</sequence>
<dbReference type="EMBL" id="WOWK01000033">
    <property type="protein sequence ID" value="KAF0325953.1"/>
    <property type="molecule type" value="Genomic_DNA"/>
</dbReference>
<dbReference type="AlphaFoldDB" id="A0A8H3WK72"/>
<reference evidence="2 3" key="1">
    <citation type="submission" date="2019-12" db="EMBL/GenBank/DDBJ databases">
        <title>A genome sequence resource for the geographically widespread anthracnose pathogen Colletotrichum asianum.</title>
        <authorList>
            <person name="Meng Y."/>
        </authorList>
    </citation>
    <scope>NUCLEOTIDE SEQUENCE [LARGE SCALE GENOMIC DNA]</scope>
    <source>
        <strain evidence="2 3">ICMP 18580</strain>
    </source>
</reference>
<feature type="region of interest" description="Disordered" evidence="1">
    <location>
        <begin position="155"/>
        <end position="183"/>
    </location>
</feature>
<feature type="region of interest" description="Disordered" evidence="1">
    <location>
        <begin position="116"/>
        <end position="142"/>
    </location>
</feature>
<gene>
    <name evidence="2" type="ORF">GQ607_006771</name>
</gene>
<dbReference type="Proteomes" id="UP000434172">
    <property type="component" value="Unassembled WGS sequence"/>
</dbReference>
<keyword evidence="3" id="KW-1185">Reference proteome</keyword>
<accession>A0A8H3WK72</accession>
<comment type="caution">
    <text evidence="2">The sequence shown here is derived from an EMBL/GenBank/DDBJ whole genome shotgun (WGS) entry which is preliminary data.</text>
</comment>
<protein>
    <submittedName>
        <fullName evidence="2">Uncharacterized protein</fullName>
    </submittedName>
</protein>
<evidence type="ECO:0000313" key="3">
    <source>
        <dbReference type="Proteomes" id="UP000434172"/>
    </source>
</evidence>
<name>A0A8H3WK72_9PEZI</name>
<proteinExistence type="predicted"/>
<evidence type="ECO:0000256" key="1">
    <source>
        <dbReference type="SAM" id="MobiDB-lite"/>
    </source>
</evidence>
<evidence type="ECO:0000313" key="2">
    <source>
        <dbReference type="EMBL" id="KAF0325953.1"/>
    </source>
</evidence>
<organism evidence="2 3">
    <name type="scientific">Colletotrichum asianum</name>
    <dbReference type="NCBI Taxonomy" id="702518"/>
    <lineage>
        <taxon>Eukaryota</taxon>
        <taxon>Fungi</taxon>
        <taxon>Dikarya</taxon>
        <taxon>Ascomycota</taxon>
        <taxon>Pezizomycotina</taxon>
        <taxon>Sordariomycetes</taxon>
        <taxon>Hypocreomycetidae</taxon>
        <taxon>Glomerellales</taxon>
        <taxon>Glomerellaceae</taxon>
        <taxon>Colletotrichum</taxon>
        <taxon>Colletotrichum gloeosporioides species complex</taxon>
    </lineage>
</organism>